<gene>
    <name evidence="1" type="ORF">BJL90_17070</name>
</gene>
<accession>A0ABM6EWB5</accession>
<evidence type="ECO:0000313" key="2">
    <source>
        <dbReference type="Proteomes" id="UP000177894"/>
    </source>
</evidence>
<reference evidence="1 2" key="1">
    <citation type="submission" date="2016-10" db="EMBL/GenBank/DDBJ databases">
        <title>Complete Genome Sequence of Acetogen Clostridium formicoaceticum ATCC 27076.</title>
        <authorList>
            <person name="Bao T."/>
            <person name="Cheng C."/>
            <person name="Zhao J."/>
            <person name="Yang S.-T."/>
            <person name="Wang J."/>
            <person name="Wang M."/>
        </authorList>
    </citation>
    <scope>NUCLEOTIDE SEQUENCE [LARGE SCALE GENOMIC DNA]</scope>
    <source>
        <strain evidence="1 2">ATCC 27076</strain>
    </source>
</reference>
<sequence>MIYMKIVYVYKKNVYAAYKAAYLHLKLDANALSQEVLKKANREVKPYYLGVDEDLNEVYVADGGRNLTIYKNVIEGLASIYGEEIKIIDIK</sequence>
<proteinExistence type="predicted"/>
<evidence type="ECO:0000313" key="1">
    <source>
        <dbReference type="EMBL" id="AOY77410.1"/>
    </source>
</evidence>
<organism evidence="1 2">
    <name type="scientific">Clostridium formicaceticum</name>
    <dbReference type="NCBI Taxonomy" id="1497"/>
    <lineage>
        <taxon>Bacteria</taxon>
        <taxon>Bacillati</taxon>
        <taxon>Bacillota</taxon>
        <taxon>Clostridia</taxon>
        <taxon>Eubacteriales</taxon>
        <taxon>Clostridiaceae</taxon>
        <taxon>Clostridium</taxon>
    </lineage>
</organism>
<keyword evidence="2" id="KW-1185">Reference proteome</keyword>
<protein>
    <submittedName>
        <fullName evidence="1">Uncharacterized protein</fullName>
    </submittedName>
</protein>
<dbReference type="Proteomes" id="UP000177894">
    <property type="component" value="Chromosome"/>
</dbReference>
<dbReference type="EMBL" id="CP017603">
    <property type="protein sequence ID" value="AOY77410.1"/>
    <property type="molecule type" value="Genomic_DNA"/>
</dbReference>
<name>A0ABM6EWB5_9CLOT</name>